<gene>
    <name evidence="11" type="primary">SRR6960803_11_3</name>
</gene>
<dbReference type="GeneID" id="80398401"/>
<dbReference type="EC" id="2.7.7.48" evidence="1"/>
<feature type="binding site" evidence="9">
    <location>
        <position position="353"/>
    </location>
    <ligand>
        <name>Mg(2+)</name>
        <dbReference type="ChEBI" id="CHEBI:18420"/>
        <label>2</label>
    </ligand>
</feature>
<dbReference type="GO" id="GO:0046872">
    <property type="term" value="F:metal ion binding"/>
    <property type="evidence" value="ECO:0007669"/>
    <property type="project" value="UniProtKB-KW"/>
</dbReference>
<evidence type="ECO:0000313" key="11">
    <source>
        <dbReference type="EMBL" id="DAD50747.1"/>
    </source>
</evidence>
<evidence type="ECO:0000256" key="3">
    <source>
        <dbReference type="ARBA" id="ARBA00022679"/>
    </source>
</evidence>
<dbReference type="KEGG" id="vg:80398401"/>
<reference evidence="11" key="1">
    <citation type="submission" date="2020-09" db="EMBL/GenBank/DDBJ databases">
        <title>Leviviricetes taxonomy.</title>
        <authorList>
            <person name="Stockdale S.R."/>
            <person name="Callanan J."/>
            <person name="Adriaenssens E.M."/>
            <person name="Kuhn J.H."/>
            <person name="Rumnieks J."/>
            <person name="Shkoporov A."/>
            <person name="Draper L.A."/>
            <person name="Ross P."/>
            <person name="Hill C."/>
        </authorList>
    </citation>
    <scope>NUCLEOTIDE SEQUENCE</scope>
</reference>
<keyword evidence="6" id="KW-0693">Viral RNA replication</keyword>
<evidence type="ECO:0000259" key="10">
    <source>
        <dbReference type="PROSITE" id="PS50522"/>
    </source>
</evidence>
<keyword evidence="4" id="KW-0548">Nucleotidyltransferase</keyword>
<evidence type="ECO:0000256" key="2">
    <source>
        <dbReference type="ARBA" id="ARBA00022484"/>
    </source>
</evidence>
<proteinExistence type="predicted"/>
<dbReference type="InterPro" id="IPR005093">
    <property type="entry name" value="RNArep_beta"/>
</dbReference>
<dbReference type="PROSITE" id="PS50522">
    <property type="entry name" value="RDRP_PHAGE"/>
    <property type="match status" value="1"/>
</dbReference>
<accession>A0A8S5KZW9</accession>
<feature type="binding site" evidence="9">
    <location>
        <position position="270"/>
    </location>
    <ligand>
        <name>Mg(2+)</name>
        <dbReference type="ChEBI" id="CHEBI:18420"/>
        <label>2</label>
    </ligand>
</feature>
<dbReference type="Pfam" id="PF03431">
    <property type="entry name" value="RNA_replicase_B"/>
    <property type="match status" value="1"/>
</dbReference>
<evidence type="ECO:0000256" key="1">
    <source>
        <dbReference type="ARBA" id="ARBA00012494"/>
    </source>
</evidence>
<keyword evidence="2 11" id="KW-0696">RNA-directed RNA polymerase</keyword>
<dbReference type="Proteomes" id="UP000676022">
    <property type="component" value="Segment"/>
</dbReference>
<evidence type="ECO:0000256" key="9">
    <source>
        <dbReference type="PIRSR" id="PIRSR605093-1"/>
    </source>
</evidence>
<keyword evidence="3" id="KW-0808">Transferase</keyword>
<dbReference type="GO" id="GO:0039694">
    <property type="term" value="P:viral RNA genome replication"/>
    <property type="evidence" value="ECO:0007669"/>
    <property type="project" value="InterPro"/>
</dbReference>
<name>A0A8S5KZW9_9VIRU</name>
<protein>
    <recommendedName>
        <fullName evidence="1">RNA-directed RNA polymerase</fullName>
        <ecNumber evidence="1">2.7.7.48</ecNumber>
    </recommendedName>
    <alternativeName>
        <fullName evidence="7">RNA replicase beta chain</fullName>
    </alternativeName>
</protein>
<dbReference type="RefSeq" id="YP_010769398.1">
    <property type="nucleotide sequence ID" value="NC_073962.1"/>
</dbReference>
<evidence type="ECO:0000256" key="8">
    <source>
        <dbReference type="ARBA" id="ARBA00048744"/>
    </source>
</evidence>
<dbReference type="InterPro" id="IPR007096">
    <property type="entry name" value="RNA-dir_Rpol_cat_phage"/>
</dbReference>
<sequence length="538" mass="59967">MSTFDDTVSVVLLVLEDIGTPRSLMVKLLIEHGEWAQLGNLTVEPAHYLTADAYMLDASATEILRKFKSLPGVSKDDLRNKAFAKWLEAEKLCAVTNARFANYLTGFYPGVDGRLLPILDSVRKRIRRLLGPLPKGLAECRHGKGATHDDTGQNCTVLHKMQSQPTMTHGIQPLLLLLEESAWFRALTRRDLSVPKIVRGNRFTTVPKTIKGDRSIGVEPSVNIFLQLGVGSYVRRRLKAIAGIDLDEGQSVHRALAQYGSSTGALATIDLSSASDTVARNVVKYLLPEDWASFLEMLRSPTTTVKREKGFDGTYVLEKHSSMGNGYTFELETLIFWAIAREFSIPSYVYGDDIIVSTESARVVLEALKFFGFVPNPDKCFVDGPFRESCGGDYFNGQNVRPFYMKEEPNEPHEWVALANGLFHLGTRVTGSPDGLAPCVRRAYLRCLGFIPSDIRRIKGPPELGDVCLATADASQWRIRVKNSIRYIETYQPVTKRMPLSRFDPDVQLAAALYGVPSQGAIIRDSVSGYRKRWVPWS</sequence>
<keyword evidence="9" id="KW-0479">Metal-binding</keyword>
<dbReference type="GO" id="GO:0000166">
    <property type="term" value="F:nucleotide binding"/>
    <property type="evidence" value="ECO:0007669"/>
    <property type="project" value="UniProtKB-KW"/>
</dbReference>
<comment type="catalytic activity">
    <reaction evidence="8">
        <text>RNA(n) + a ribonucleoside 5'-triphosphate = RNA(n+1) + diphosphate</text>
        <dbReference type="Rhea" id="RHEA:21248"/>
        <dbReference type="Rhea" id="RHEA-COMP:14527"/>
        <dbReference type="Rhea" id="RHEA-COMP:17342"/>
        <dbReference type="ChEBI" id="CHEBI:33019"/>
        <dbReference type="ChEBI" id="CHEBI:61557"/>
        <dbReference type="ChEBI" id="CHEBI:140395"/>
        <dbReference type="EC" id="2.7.7.48"/>
    </reaction>
</comment>
<evidence type="ECO:0000256" key="5">
    <source>
        <dbReference type="ARBA" id="ARBA00022741"/>
    </source>
</evidence>
<feature type="binding site" evidence="9">
    <location>
        <position position="352"/>
    </location>
    <ligand>
        <name>Mg(2+)</name>
        <dbReference type="ChEBI" id="CHEBI:18420"/>
        <label>2</label>
    </ligand>
</feature>
<keyword evidence="5" id="KW-0547">Nucleotide-binding</keyword>
<keyword evidence="9" id="KW-0460">Magnesium</keyword>
<organism evidence="11 12">
    <name type="scientific">ssRNA phage SRR6960803_11</name>
    <dbReference type="NCBI Taxonomy" id="2786614"/>
    <lineage>
        <taxon>Viruses</taxon>
        <taxon>Riboviria</taxon>
        <taxon>Orthornavirae</taxon>
        <taxon>Lenarviricota</taxon>
        <taxon>Leviviricetes</taxon>
        <taxon>Norzivirales</taxon>
        <taxon>Fiersviridae</taxon>
        <taxon>Imeberivirus</taxon>
        <taxon>Imeberivirus lutenecus</taxon>
    </lineage>
</organism>
<dbReference type="SUPFAM" id="SSF56672">
    <property type="entry name" value="DNA/RNA polymerases"/>
    <property type="match status" value="1"/>
</dbReference>
<evidence type="ECO:0000256" key="7">
    <source>
        <dbReference type="ARBA" id="ARBA00030248"/>
    </source>
</evidence>
<dbReference type="EMBL" id="BK013615">
    <property type="protein sequence ID" value="DAD50747.1"/>
    <property type="molecule type" value="Genomic_RNA"/>
</dbReference>
<feature type="domain" description="RdRp catalytic" evidence="10">
    <location>
        <begin position="255"/>
        <end position="384"/>
    </location>
</feature>
<evidence type="ECO:0000313" key="12">
    <source>
        <dbReference type="Proteomes" id="UP000676022"/>
    </source>
</evidence>
<dbReference type="InterPro" id="IPR043502">
    <property type="entry name" value="DNA/RNA_pol_sf"/>
</dbReference>
<dbReference type="GO" id="GO:0003968">
    <property type="term" value="F:RNA-directed RNA polymerase activity"/>
    <property type="evidence" value="ECO:0007669"/>
    <property type="project" value="UniProtKB-KW"/>
</dbReference>
<keyword evidence="12" id="KW-1185">Reference proteome</keyword>
<evidence type="ECO:0000256" key="6">
    <source>
        <dbReference type="ARBA" id="ARBA00022953"/>
    </source>
</evidence>
<evidence type="ECO:0000256" key="4">
    <source>
        <dbReference type="ARBA" id="ARBA00022695"/>
    </source>
</evidence>
<comment type="cofactor">
    <cofactor evidence="9">
        <name>Mg(2+)</name>
        <dbReference type="ChEBI" id="CHEBI:18420"/>
    </cofactor>
    <text evidence="9">Binds 2 Mg(2+) per subunit.</text>
</comment>